<protein>
    <recommendedName>
        <fullName evidence="1">HTH cro/C1-type domain-containing protein</fullName>
    </recommendedName>
</protein>
<dbReference type="PATRIC" id="fig|568816.4.peg.2374"/>
<dbReference type="KEGG" id="ain:Acin_2446"/>
<dbReference type="eggNOG" id="COG1476">
    <property type="taxonomic scope" value="Bacteria"/>
</dbReference>
<sequence>MDKKHKLCRFIGAKIRYYRMLRAVVHNGFGQADLGSLAHLHPDTISRIERGTYHDSIPLSTLMDISDALGIDVSELMTLTETGKKLLHWEKENEA</sequence>
<dbReference type="Pfam" id="PF13443">
    <property type="entry name" value="HTH_26"/>
    <property type="match status" value="1"/>
</dbReference>
<keyword evidence="3" id="KW-1185">Reference proteome</keyword>
<evidence type="ECO:0000259" key="1">
    <source>
        <dbReference type="PROSITE" id="PS50943"/>
    </source>
</evidence>
<dbReference type="CDD" id="cd00093">
    <property type="entry name" value="HTH_XRE"/>
    <property type="match status" value="1"/>
</dbReference>
<dbReference type="STRING" id="568816.Acin_2446"/>
<dbReference type="SMART" id="SM00530">
    <property type="entry name" value="HTH_XRE"/>
    <property type="match status" value="1"/>
</dbReference>
<gene>
    <name evidence="2" type="ordered locus">Acin_2446</name>
</gene>
<dbReference type="HOGENOM" id="CLU_066192_29_2_9"/>
<dbReference type="InParanoid" id="G4Q7W8"/>
<dbReference type="Proteomes" id="UP000007093">
    <property type="component" value="Chromosome"/>
</dbReference>
<feature type="domain" description="HTH cro/C1-type" evidence="1">
    <location>
        <begin position="15"/>
        <end position="76"/>
    </location>
</feature>
<organism evidence="2 3">
    <name type="scientific">Acidaminococcus intestini (strain RyC-MR95)</name>
    <dbReference type="NCBI Taxonomy" id="568816"/>
    <lineage>
        <taxon>Bacteria</taxon>
        <taxon>Bacillati</taxon>
        <taxon>Bacillota</taxon>
        <taxon>Negativicutes</taxon>
        <taxon>Acidaminococcales</taxon>
        <taxon>Acidaminococcaceae</taxon>
        <taxon>Acidaminococcus</taxon>
    </lineage>
</organism>
<accession>G4Q7W8</accession>
<evidence type="ECO:0000313" key="3">
    <source>
        <dbReference type="Proteomes" id="UP000007093"/>
    </source>
</evidence>
<dbReference type="Gene3D" id="1.10.260.40">
    <property type="entry name" value="lambda repressor-like DNA-binding domains"/>
    <property type="match status" value="1"/>
</dbReference>
<evidence type="ECO:0000313" key="2">
    <source>
        <dbReference type="EMBL" id="AEQ23638.1"/>
    </source>
</evidence>
<dbReference type="GeneID" id="92879613"/>
<dbReference type="InterPro" id="IPR001387">
    <property type="entry name" value="Cro/C1-type_HTH"/>
</dbReference>
<proteinExistence type="predicted"/>
<dbReference type="EMBL" id="CP003058">
    <property type="protein sequence ID" value="AEQ23638.1"/>
    <property type="molecule type" value="Genomic_DNA"/>
</dbReference>
<dbReference type="RefSeq" id="WP_009015006.1">
    <property type="nucleotide sequence ID" value="NC_016077.1"/>
</dbReference>
<reference evidence="2 3" key="1">
    <citation type="journal article" date="2011" name="J. Bacteriol.">
        <title>Complete genome sequence of Acidaminococcus intestini RYC-MR95, a Gram-negative bacterium from the phylum Firmicutes.</title>
        <authorList>
            <person name="D'Auria G."/>
            <person name="Galan J.C."/>
            <person name="Rodriguez-Alcayna M."/>
            <person name="Moya A."/>
            <person name="Baquero F."/>
            <person name="Latorre A."/>
        </authorList>
    </citation>
    <scope>NUCLEOTIDE SEQUENCE [LARGE SCALE GENOMIC DNA]</scope>
    <source>
        <strain evidence="2 3">RyC-MR95</strain>
    </source>
</reference>
<name>G4Q7W8_ACIIR</name>
<dbReference type="InterPro" id="IPR010982">
    <property type="entry name" value="Lambda_DNA-bd_dom_sf"/>
</dbReference>
<dbReference type="GO" id="GO:0003677">
    <property type="term" value="F:DNA binding"/>
    <property type="evidence" value="ECO:0007669"/>
    <property type="project" value="InterPro"/>
</dbReference>
<dbReference type="PROSITE" id="PS50943">
    <property type="entry name" value="HTH_CROC1"/>
    <property type="match status" value="1"/>
</dbReference>
<dbReference type="AlphaFoldDB" id="G4Q7W8"/>
<dbReference type="SUPFAM" id="SSF47413">
    <property type="entry name" value="lambda repressor-like DNA-binding domains"/>
    <property type="match status" value="1"/>
</dbReference>